<accession>A0A0L0D921</accession>
<dbReference type="SUPFAM" id="SSF81653">
    <property type="entry name" value="Calcium ATPase, transduction domain A"/>
    <property type="match status" value="1"/>
</dbReference>
<evidence type="ECO:0000256" key="6">
    <source>
        <dbReference type="ARBA" id="ARBA00022741"/>
    </source>
</evidence>
<evidence type="ECO:0000256" key="7">
    <source>
        <dbReference type="ARBA" id="ARBA00022840"/>
    </source>
</evidence>
<dbReference type="SMART" id="SM00831">
    <property type="entry name" value="Cation_ATPase_N"/>
    <property type="match status" value="1"/>
</dbReference>
<dbReference type="InterPro" id="IPR059000">
    <property type="entry name" value="ATPase_P-type_domA"/>
</dbReference>
<dbReference type="GO" id="GO:0005524">
    <property type="term" value="F:ATP binding"/>
    <property type="evidence" value="ECO:0007669"/>
    <property type="project" value="UniProtKB-KW"/>
</dbReference>
<evidence type="ECO:0000256" key="2">
    <source>
        <dbReference type="ARBA" id="ARBA00008804"/>
    </source>
</evidence>
<keyword evidence="5" id="KW-0479">Metal-binding</keyword>
<dbReference type="InterPro" id="IPR044492">
    <property type="entry name" value="P_typ_ATPase_HD_dom"/>
</dbReference>
<dbReference type="GeneID" id="25563586"/>
<dbReference type="EMBL" id="GL349448">
    <property type="protein sequence ID" value="KNC47793.1"/>
    <property type="molecule type" value="Genomic_DNA"/>
</dbReference>
<evidence type="ECO:0000256" key="10">
    <source>
        <dbReference type="ARBA" id="ARBA00022989"/>
    </source>
</evidence>
<evidence type="ECO:0000259" key="15">
    <source>
        <dbReference type="SMART" id="SM00831"/>
    </source>
</evidence>
<dbReference type="Pfam" id="PF00122">
    <property type="entry name" value="E1-E2_ATPase"/>
    <property type="match status" value="1"/>
</dbReference>
<keyword evidence="17" id="KW-1185">Reference proteome</keyword>
<dbReference type="InterPro" id="IPR023298">
    <property type="entry name" value="ATPase_P-typ_TM_dom_sf"/>
</dbReference>
<keyword evidence="8" id="KW-0460">Magnesium</keyword>
<evidence type="ECO:0000256" key="13">
    <source>
        <dbReference type="SAM" id="MobiDB-lite"/>
    </source>
</evidence>
<dbReference type="AlphaFoldDB" id="A0A0L0D921"/>
<dbReference type="SFLD" id="SFLDG00002">
    <property type="entry name" value="C1.7:_P-type_atpase_like"/>
    <property type="match status" value="1"/>
</dbReference>
<keyword evidence="9" id="KW-1278">Translocase</keyword>
<comment type="similarity">
    <text evidence="2">Belongs to the cation transport ATPase (P-type) (TC 3.A.3) family. Type IIIA subfamily.</text>
</comment>
<evidence type="ECO:0000256" key="9">
    <source>
        <dbReference type="ARBA" id="ARBA00022967"/>
    </source>
</evidence>
<dbReference type="PRINTS" id="PR00119">
    <property type="entry name" value="CATATPASE"/>
</dbReference>
<dbReference type="SUPFAM" id="SSF56784">
    <property type="entry name" value="HAD-like"/>
    <property type="match status" value="1"/>
</dbReference>
<evidence type="ECO:0000256" key="14">
    <source>
        <dbReference type="SAM" id="Phobius"/>
    </source>
</evidence>
<evidence type="ECO:0000256" key="12">
    <source>
        <dbReference type="ARBA" id="ARBA00031813"/>
    </source>
</evidence>
<dbReference type="FunFam" id="3.40.50.1000:FF:000211">
    <property type="entry name" value="Plasma membrane ATPase"/>
    <property type="match status" value="1"/>
</dbReference>
<dbReference type="Gene3D" id="3.40.1110.10">
    <property type="entry name" value="Calcium-transporting ATPase, cytoplasmic domain N"/>
    <property type="match status" value="1"/>
</dbReference>
<gene>
    <name evidence="16" type="ORF">AMSG_04020</name>
</gene>
<dbReference type="InterPro" id="IPR023214">
    <property type="entry name" value="HAD_sf"/>
</dbReference>
<dbReference type="InterPro" id="IPR008250">
    <property type="entry name" value="ATPase_P-typ_transduc_dom_A_sf"/>
</dbReference>
<name>A0A0L0D921_THETB</name>
<dbReference type="eggNOG" id="KOG0205">
    <property type="taxonomic scope" value="Eukaryota"/>
</dbReference>
<reference evidence="16 17" key="1">
    <citation type="submission" date="2010-05" db="EMBL/GenBank/DDBJ databases">
        <title>The Genome Sequence of Thecamonas trahens ATCC 50062.</title>
        <authorList>
            <consortium name="The Broad Institute Genome Sequencing Platform"/>
            <person name="Russ C."/>
            <person name="Cuomo C."/>
            <person name="Shea T."/>
            <person name="Young S.K."/>
            <person name="Zeng Q."/>
            <person name="Koehrsen M."/>
            <person name="Haas B."/>
            <person name="Borodovsky M."/>
            <person name="Guigo R."/>
            <person name="Alvarado L."/>
            <person name="Berlin A."/>
            <person name="Bochicchio J."/>
            <person name="Borenstein D."/>
            <person name="Chapman S."/>
            <person name="Chen Z."/>
            <person name="Freedman E."/>
            <person name="Gellesch M."/>
            <person name="Goldberg J."/>
            <person name="Griggs A."/>
            <person name="Gujja S."/>
            <person name="Heilman E."/>
            <person name="Heiman D."/>
            <person name="Hepburn T."/>
            <person name="Howarth C."/>
            <person name="Jen D."/>
            <person name="Larson L."/>
            <person name="Mehta T."/>
            <person name="Park D."/>
            <person name="Pearson M."/>
            <person name="Roberts A."/>
            <person name="Saif S."/>
            <person name="Shenoy N."/>
            <person name="Sisk P."/>
            <person name="Stolte C."/>
            <person name="Sykes S."/>
            <person name="Thomson T."/>
            <person name="Walk T."/>
            <person name="White J."/>
            <person name="Yandava C."/>
            <person name="Burger G."/>
            <person name="Gray M.W."/>
            <person name="Holland P.W.H."/>
            <person name="King N."/>
            <person name="Lang F.B.F."/>
            <person name="Roger A.J."/>
            <person name="Ruiz-Trillo I."/>
            <person name="Lander E."/>
            <person name="Nusbaum C."/>
        </authorList>
    </citation>
    <scope>NUCLEOTIDE SEQUENCE [LARGE SCALE GENOMIC DNA]</scope>
    <source>
        <strain evidence="16 17">ATCC 50062</strain>
    </source>
</reference>
<dbReference type="InterPro" id="IPR023299">
    <property type="entry name" value="ATPase_P-typ_cyto_dom_N"/>
</dbReference>
<dbReference type="NCBIfam" id="TIGR01494">
    <property type="entry name" value="ATPase_P-type"/>
    <property type="match status" value="2"/>
</dbReference>
<feature type="transmembrane region" description="Helical" evidence="14">
    <location>
        <begin position="112"/>
        <end position="133"/>
    </location>
</feature>
<keyword evidence="3" id="KW-0597">Phosphoprotein</keyword>
<sequence>MAYTYSGYDSYDYSSSGMDDVGEKVNEPPDVLAAGKRNKAGGKAGSGVMLMEQLAAEVTDDEPAVTSAEPMDAGIAETSLQTGLSPAQVASLRMTHGYNEVVTKPTPAWLQFALFFWGPMPWLIEIAAVLSIVVGDWKGLGIIVTLLVINAVIGFHEERHAGAAVAALQDSLAPDATVLRDGKVRVIPARELVPGDVIMVKGGDIVPADAIVVPLKPVGMTAATASRVMVDQASLTGESLPVSRSYGQRLLSSSLVKTGDVTAQVTAIGAETVIGKASSLVSEASSSAPKGIKKTLVKLSNVMLVMAFVVALVLLVHGLVLHRDLLELLQLVLVIVIAAIPVAMPTVVTVTMAVGAHQLARANAVVTELTSLEQLASVDILCSDKTGTLTQNKLSLHDCVVPTKAITIDDVLDAALFCSVNDDDAVDHVFLQAGRARAAGEPWINVSRTEQLHRTESIRVPVTNSEVLLRQARAASVTIDTGSAGTQHPVAAGVRILHRVPFDPAVKRTEATIVDSRFGEPSVYRVAKGATHVIATMCGLDDDVNYSASVEHMANRGYRSVAVARSVSSSPDDPDAQWELVGLFAIFDPPRIDTAHVVRRCHELGIEVKMLTGDQSIIGRETARLIGLGDNIVTADELFSDSLTDAIKAERAEALDGLGEVYPSHKYAFVSLLQSRGHVVAMTGDGVNDAPAIKAANCGIAVEGATAAAQSAAAVVLLNPGLSAIINAVEEARRIFTRMSSYITFRIVDSFHVLFFLAISILFLDFELDSIHVAILAILNDVSLVSIAFDHARDSARPLKWNLPFLLILGGVLSCVMIASTIVTYYIAHKASWGWQLQVDATKTAVYLQISVSGHLAIFATRVQDSLAVLYAPSRVVVGGVLASQLVATALAGFGILMEKLAWSHVAEIWGIAVATFLIVDYVKLVFHIFFTDDDETSVAAPARAPDNAAPPAGSVATVAAQAKDH</sequence>
<keyword evidence="4 14" id="KW-0812">Transmembrane</keyword>
<evidence type="ECO:0000256" key="5">
    <source>
        <dbReference type="ARBA" id="ARBA00022723"/>
    </source>
</evidence>
<feature type="transmembrane region" description="Helical" evidence="14">
    <location>
        <begin position="302"/>
        <end position="322"/>
    </location>
</feature>
<dbReference type="SFLD" id="SFLDF00027">
    <property type="entry name" value="p-type_atpase"/>
    <property type="match status" value="1"/>
</dbReference>
<dbReference type="STRING" id="461836.A0A0L0D921"/>
<dbReference type="GO" id="GO:0016020">
    <property type="term" value="C:membrane"/>
    <property type="evidence" value="ECO:0007669"/>
    <property type="project" value="UniProtKB-SubCell"/>
</dbReference>
<evidence type="ECO:0000256" key="11">
    <source>
        <dbReference type="ARBA" id="ARBA00023136"/>
    </source>
</evidence>
<protein>
    <recommendedName>
        <fullName evidence="12">Proton pump</fullName>
    </recommendedName>
</protein>
<proteinExistence type="inferred from homology"/>
<dbReference type="SFLD" id="SFLDS00003">
    <property type="entry name" value="Haloacid_Dehalogenase"/>
    <property type="match status" value="1"/>
</dbReference>
<dbReference type="RefSeq" id="XP_013759271.1">
    <property type="nucleotide sequence ID" value="XM_013903817.1"/>
</dbReference>
<dbReference type="Pfam" id="PF00690">
    <property type="entry name" value="Cation_ATPase_N"/>
    <property type="match status" value="1"/>
</dbReference>
<dbReference type="Gene3D" id="3.40.50.1000">
    <property type="entry name" value="HAD superfamily/HAD-like"/>
    <property type="match status" value="1"/>
</dbReference>
<dbReference type="InterPro" id="IPR001757">
    <property type="entry name" value="P_typ_ATPase"/>
</dbReference>
<dbReference type="GO" id="GO:0046872">
    <property type="term" value="F:metal ion binding"/>
    <property type="evidence" value="ECO:0007669"/>
    <property type="project" value="UniProtKB-KW"/>
</dbReference>
<evidence type="ECO:0000256" key="4">
    <source>
        <dbReference type="ARBA" id="ARBA00022692"/>
    </source>
</evidence>
<dbReference type="SUPFAM" id="SSF81665">
    <property type="entry name" value="Calcium ATPase, transmembrane domain M"/>
    <property type="match status" value="1"/>
</dbReference>
<dbReference type="InterPro" id="IPR036412">
    <property type="entry name" value="HAD-like_sf"/>
</dbReference>
<feature type="transmembrane region" description="Helical" evidence="14">
    <location>
        <begin position="139"/>
        <end position="155"/>
    </location>
</feature>
<organism evidence="16 17">
    <name type="scientific">Thecamonas trahens ATCC 50062</name>
    <dbReference type="NCBI Taxonomy" id="461836"/>
    <lineage>
        <taxon>Eukaryota</taxon>
        <taxon>Apusozoa</taxon>
        <taxon>Apusomonadida</taxon>
        <taxon>Apusomonadidae</taxon>
        <taxon>Thecamonas</taxon>
    </lineage>
</organism>
<dbReference type="PANTHER" id="PTHR42861">
    <property type="entry name" value="CALCIUM-TRANSPORTING ATPASE"/>
    <property type="match status" value="1"/>
</dbReference>
<evidence type="ECO:0000313" key="17">
    <source>
        <dbReference type="Proteomes" id="UP000054408"/>
    </source>
</evidence>
<comment type="subcellular location">
    <subcellularLocation>
        <location evidence="1">Membrane</location>
        <topology evidence="1">Multi-pass membrane protein</topology>
    </subcellularLocation>
</comment>
<feature type="transmembrane region" description="Helical" evidence="14">
    <location>
        <begin position="909"/>
        <end position="931"/>
    </location>
</feature>
<dbReference type="Proteomes" id="UP000054408">
    <property type="component" value="Unassembled WGS sequence"/>
</dbReference>
<dbReference type="InterPro" id="IPR004014">
    <property type="entry name" value="ATPase_P-typ_cation-transptr_N"/>
</dbReference>
<feature type="region of interest" description="Disordered" evidence="13">
    <location>
        <begin position="19"/>
        <end position="41"/>
    </location>
</feature>
<evidence type="ECO:0000256" key="1">
    <source>
        <dbReference type="ARBA" id="ARBA00004141"/>
    </source>
</evidence>
<dbReference type="Pfam" id="PF00702">
    <property type="entry name" value="Hydrolase"/>
    <property type="match status" value="1"/>
</dbReference>
<feature type="transmembrane region" description="Helical" evidence="14">
    <location>
        <begin position="801"/>
        <end position="828"/>
    </location>
</feature>
<feature type="transmembrane region" description="Helical" evidence="14">
    <location>
        <begin position="770"/>
        <end position="789"/>
    </location>
</feature>
<keyword evidence="11 14" id="KW-0472">Membrane</keyword>
<dbReference type="PRINTS" id="PR00120">
    <property type="entry name" value="HATPASE"/>
</dbReference>
<dbReference type="Gene3D" id="1.20.1110.10">
    <property type="entry name" value="Calcium-transporting ATPase, transmembrane domain"/>
    <property type="match status" value="3"/>
</dbReference>
<feature type="transmembrane region" description="Helical" evidence="14">
    <location>
        <begin position="743"/>
        <end position="764"/>
    </location>
</feature>
<dbReference type="GO" id="GO:0016887">
    <property type="term" value="F:ATP hydrolysis activity"/>
    <property type="evidence" value="ECO:0007669"/>
    <property type="project" value="InterPro"/>
</dbReference>
<evidence type="ECO:0000313" key="16">
    <source>
        <dbReference type="EMBL" id="KNC47793.1"/>
    </source>
</evidence>
<keyword evidence="6" id="KW-0547">Nucleotide-binding</keyword>
<dbReference type="OMA" id="GHFELVM"/>
<dbReference type="PROSITE" id="PS00154">
    <property type="entry name" value="ATPASE_E1_E2"/>
    <property type="match status" value="1"/>
</dbReference>
<feature type="transmembrane region" description="Helical" evidence="14">
    <location>
        <begin position="328"/>
        <end position="354"/>
    </location>
</feature>
<keyword evidence="10 14" id="KW-1133">Transmembrane helix</keyword>
<evidence type="ECO:0000256" key="3">
    <source>
        <dbReference type="ARBA" id="ARBA00022553"/>
    </source>
</evidence>
<evidence type="ECO:0000256" key="8">
    <source>
        <dbReference type="ARBA" id="ARBA00022842"/>
    </source>
</evidence>
<keyword evidence="7" id="KW-0067">ATP-binding</keyword>
<dbReference type="OrthoDB" id="116380at2759"/>
<dbReference type="InterPro" id="IPR018303">
    <property type="entry name" value="ATPase_P-typ_P_site"/>
</dbReference>
<dbReference type="FunFam" id="2.70.150.10:FF:000042">
    <property type="entry name" value="Plasma membrane ATPase"/>
    <property type="match status" value="1"/>
</dbReference>
<feature type="transmembrane region" description="Helical" evidence="14">
    <location>
        <begin position="876"/>
        <end position="897"/>
    </location>
</feature>
<feature type="domain" description="Cation-transporting P-type ATPase N-terminal" evidence="15">
    <location>
        <begin position="65"/>
        <end position="136"/>
    </location>
</feature>